<organism evidence="1 2">
    <name type="scientific">Streptococcus fermentans</name>
    <dbReference type="NCBI Taxonomy" id="3095082"/>
    <lineage>
        <taxon>Bacteria</taxon>
        <taxon>Bacillati</taxon>
        <taxon>Bacillota</taxon>
        <taxon>Bacilli</taxon>
        <taxon>Lactobacillales</taxon>
        <taxon>Streptococcaceae</taxon>
        <taxon>Streptococcus</taxon>
    </lineage>
</organism>
<evidence type="ECO:0000313" key="1">
    <source>
        <dbReference type="EMBL" id="MDY4346608.1"/>
    </source>
</evidence>
<keyword evidence="2" id="KW-1185">Reference proteome</keyword>
<name>A0ABU5FZ18_9STRE</name>
<sequence length="90" mass="10189">MKGILEENPHLGLEIIFDSLDNIYRLIGKTTFNNKDILGISKILLENRSLNKSELNSLLEGLLALLSIEEKSTSQNLLICFFYFSLTGKQ</sequence>
<dbReference type="Proteomes" id="UP001280591">
    <property type="component" value="Unassembled WGS sequence"/>
</dbReference>
<dbReference type="EMBL" id="JAXHDP010000009">
    <property type="protein sequence ID" value="MDY4346608.1"/>
    <property type="molecule type" value="Genomic_DNA"/>
</dbReference>
<comment type="caution">
    <text evidence="1">The sequence shown here is derived from an EMBL/GenBank/DDBJ whole genome shotgun (WGS) entry which is preliminary data.</text>
</comment>
<gene>
    <name evidence="1" type="ORF">SPC81_08375</name>
</gene>
<accession>A0ABU5FZ18</accession>
<evidence type="ECO:0000313" key="2">
    <source>
        <dbReference type="Proteomes" id="UP001280591"/>
    </source>
</evidence>
<proteinExistence type="predicted"/>
<reference evidence="1 2" key="1">
    <citation type="submission" date="2023-11" db="EMBL/GenBank/DDBJ databases">
        <title>Streptococcus wuxiensis sp. nov., Streptococcus jiangnanensis sp. nov., Streptococcus fermentans sp. nov., three novel members of the genus Streptococcus isolated from breast milk.</title>
        <authorList>
            <person name="Zhou Y."/>
            <person name="Yang B."/>
        </authorList>
    </citation>
    <scope>NUCLEOTIDE SEQUENCE [LARGE SCALE GENOMIC DNA]</scope>
    <source>
        <strain evidence="1 2">BJSWXB5TM5</strain>
    </source>
</reference>
<dbReference type="RefSeq" id="WP_320693203.1">
    <property type="nucleotide sequence ID" value="NZ_JAXHDP010000009.1"/>
</dbReference>
<protein>
    <submittedName>
        <fullName evidence="1">Uncharacterized protein</fullName>
    </submittedName>
</protein>